<protein>
    <submittedName>
        <fullName evidence="2">AAA family ATPase</fullName>
    </submittedName>
</protein>
<dbReference type="PANTHER" id="PTHR37291:SF1">
    <property type="entry name" value="TYPE IV METHYL-DIRECTED RESTRICTION ENZYME ECOKMCRB SUBUNIT"/>
    <property type="match status" value="1"/>
</dbReference>
<dbReference type="Gene3D" id="3.40.50.300">
    <property type="entry name" value="P-loop containing nucleotide triphosphate hydrolases"/>
    <property type="match status" value="1"/>
</dbReference>
<dbReference type="EMBL" id="CP135131">
    <property type="protein sequence ID" value="WNP39675.1"/>
    <property type="molecule type" value="Genomic_DNA"/>
</dbReference>
<dbReference type="InterPro" id="IPR052934">
    <property type="entry name" value="Methyl-DNA_Rec/Restrict_Enz"/>
</dbReference>
<evidence type="ECO:0000313" key="5">
    <source>
        <dbReference type="EMBL" id="WNP39675.1"/>
    </source>
</evidence>
<dbReference type="REBASE" id="883636">
    <property type="entry name" value="AspLEO53McrBC2P"/>
</dbReference>
<dbReference type="EMBL" id="CP134855">
    <property type="protein sequence ID" value="WNL31433.1"/>
    <property type="molecule type" value="Genomic_DNA"/>
</dbReference>
<dbReference type="PANTHER" id="PTHR37291">
    <property type="entry name" value="5-METHYLCYTOSINE-SPECIFIC RESTRICTION ENZYME B"/>
    <property type="match status" value="1"/>
</dbReference>
<dbReference type="EMBL" id="CP135130">
    <property type="protein sequence ID" value="WNP37583.1"/>
    <property type="molecule type" value="Genomic_DNA"/>
</dbReference>
<dbReference type="SUPFAM" id="SSF52540">
    <property type="entry name" value="P-loop containing nucleoside triphosphate hydrolases"/>
    <property type="match status" value="1"/>
</dbReference>
<dbReference type="REBASE" id="883632">
    <property type="entry name" value="AspLEO49McrBC2P"/>
</dbReference>
<dbReference type="GO" id="GO:0016887">
    <property type="term" value="F:ATP hydrolysis activity"/>
    <property type="evidence" value="ECO:0007669"/>
    <property type="project" value="InterPro"/>
</dbReference>
<evidence type="ECO:0000313" key="3">
    <source>
        <dbReference type="EMBL" id="WNL31433.1"/>
    </source>
</evidence>
<accession>A0AA96DGM5</accession>
<dbReference type="InterPro" id="IPR027417">
    <property type="entry name" value="P-loop_NTPase"/>
</dbReference>
<dbReference type="InterPro" id="IPR011704">
    <property type="entry name" value="ATPase_dyneun-rel_AAA"/>
</dbReference>
<gene>
    <name evidence="4" type="ORF">RJG58_08030</name>
    <name evidence="5" type="ORF">RMP69_08030</name>
    <name evidence="2" type="ORF">RMQ65_00060</name>
    <name evidence="3" type="ORF">RMQ67_08030</name>
</gene>
<reference evidence="2" key="1">
    <citation type="submission" date="2023-09" db="EMBL/GenBank/DDBJ databases">
        <title>Arcobacter tbilisiensis sp. nov. isolated from chicken meat in Tbilisi, Georgia.</title>
        <authorList>
            <person name="Matthias R."/>
            <person name="Zautner A.E."/>
        </authorList>
    </citation>
    <scope>NUCLEOTIDE SEQUENCE</scope>
    <source>
        <strain evidence="4">LEO 101</strain>
        <strain evidence="2">LEO 49</strain>
        <strain evidence="5">LEO 50</strain>
        <strain evidence="3">LEO 53</strain>
    </source>
</reference>
<dbReference type="SMART" id="SM00382">
    <property type="entry name" value="AAA"/>
    <property type="match status" value="1"/>
</dbReference>
<dbReference type="InterPro" id="IPR003593">
    <property type="entry name" value="AAA+_ATPase"/>
</dbReference>
<feature type="domain" description="AAA+ ATPase" evidence="1">
    <location>
        <begin position="262"/>
        <end position="460"/>
    </location>
</feature>
<sequence length="554" mass="64238">MSNFSWVKIYKKIAEKIQGKKPQELIDLLKDCDSSNLKYLIKNDKWINVDLFTFFGSFNRAGFESRKKILLHIIEKLELEVNEPPSDFNGIPVMENRNSFFYWAEDETKSGDLNKLNSLFAVAIGYQKNNQNSSQAIDTVDSSNNNQTPCQTIKDCFNQCLEIQGVGLSKLTTGFFWINPENFMPIAGPVIAYLKRKFPNFEYDNKKGAKAWDAIFKGMQWEQYEEVLNFLNDEENHLNVKKSFKELSLESIESSVENEILENKNVIFHGAPGTGKTYSVLKAVESLTGGDTSRYILVQFHPSYGYEDFIDGIKPVKGENSGNINLELENGTFKDICKRAFENLKSTEETKPYFFIADEINRAELSRVFGELLLCLEDDKRLRIVDGNVEGTKIKTQNSNLWEDKHAVLIENNQRFFGIPENLYFIGTMNDIDRSVDSFDMALRRRFTWIRTEFNERALRETYSGHSKLENYIKICYELNDYITLDKEDGYGLGFDYQLGQSYFLKPKDLTQDELDIAWDKYIAPLLTEYLRSIVEQHEIPKKLEKAQNKFKLK</sequence>
<dbReference type="EMBL" id="CP134853">
    <property type="protein sequence ID" value="WNL27770.1"/>
    <property type="molecule type" value="Genomic_DNA"/>
</dbReference>
<evidence type="ECO:0000259" key="1">
    <source>
        <dbReference type="SMART" id="SM00382"/>
    </source>
</evidence>
<dbReference type="REBASE" id="883633">
    <property type="entry name" value="AspLEO101McrBC2P"/>
</dbReference>
<dbReference type="GO" id="GO:0005524">
    <property type="term" value="F:ATP binding"/>
    <property type="evidence" value="ECO:0007669"/>
    <property type="project" value="InterPro"/>
</dbReference>
<dbReference type="Pfam" id="PF07728">
    <property type="entry name" value="AAA_5"/>
    <property type="match status" value="1"/>
</dbReference>
<proteinExistence type="predicted"/>
<dbReference type="REBASE" id="883618">
    <property type="entry name" value="AspLEO50McrBC2P"/>
</dbReference>
<evidence type="ECO:0000313" key="2">
    <source>
        <dbReference type="EMBL" id="WNL27770.1"/>
    </source>
</evidence>
<organism evidence="2">
    <name type="scientific">Arcobacter sp. AZ-2023</name>
    <dbReference type="NCBI Taxonomy" id="3074453"/>
    <lineage>
        <taxon>Bacteria</taxon>
        <taxon>Pseudomonadati</taxon>
        <taxon>Campylobacterota</taxon>
        <taxon>Epsilonproteobacteria</taxon>
        <taxon>Campylobacterales</taxon>
        <taxon>Arcobacteraceae</taxon>
        <taxon>Arcobacter</taxon>
    </lineage>
</organism>
<evidence type="ECO:0000313" key="4">
    <source>
        <dbReference type="EMBL" id="WNP37583.1"/>
    </source>
</evidence>
<dbReference type="AlphaFoldDB" id="A0AA96DGM5"/>
<name>A0AA96DGM5_9BACT</name>